<dbReference type="PROSITE" id="PS51063">
    <property type="entry name" value="HTH_CRP_2"/>
    <property type="match status" value="1"/>
</dbReference>
<evidence type="ECO:0000313" key="3">
    <source>
        <dbReference type="Proteomes" id="UP000007947"/>
    </source>
</evidence>
<dbReference type="GO" id="GO:0006355">
    <property type="term" value="P:regulation of DNA-templated transcription"/>
    <property type="evidence" value="ECO:0007669"/>
    <property type="project" value="InterPro"/>
</dbReference>
<sequence length="196" mass="21268">MLDRREHLVGREAGEDLALAERSIALVRQGVLATWAEHPSGDAWLLDLAGTGHLVTGHGTDLCHIRHHALTDVLVEELVWEQALASAEVAGALRDQLHWREAWAAAMAHSHTEDQLFELLALLAARFGVVAGSWVRIDVALTHGLLAAATGRTRPTVTRALQRLRRAGQLTIAGSGPAQRYLLPIAALDSAVRHRP</sequence>
<evidence type="ECO:0000313" key="2">
    <source>
        <dbReference type="EMBL" id="BAK38074.1"/>
    </source>
</evidence>
<feature type="domain" description="HTH crp-type" evidence="1">
    <location>
        <begin position="110"/>
        <end position="186"/>
    </location>
</feature>
<dbReference type="SMART" id="SM00419">
    <property type="entry name" value="HTH_CRP"/>
    <property type="match status" value="1"/>
</dbReference>
<name>F5XH66_MICPN</name>
<protein>
    <submittedName>
        <fullName evidence="2">Putative DNA-binding protein</fullName>
    </submittedName>
</protein>
<dbReference type="SUPFAM" id="SSF46785">
    <property type="entry name" value="Winged helix' DNA-binding domain"/>
    <property type="match status" value="1"/>
</dbReference>
<dbReference type="InterPro" id="IPR012318">
    <property type="entry name" value="HTH_CRP"/>
</dbReference>
<dbReference type="InterPro" id="IPR036390">
    <property type="entry name" value="WH_DNA-bd_sf"/>
</dbReference>
<dbReference type="eggNOG" id="COG0664">
    <property type="taxonomic scope" value="Bacteria"/>
</dbReference>
<dbReference type="InterPro" id="IPR036388">
    <property type="entry name" value="WH-like_DNA-bd_sf"/>
</dbReference>
<dbReference type="Proteomes" id="UP000007947">
    <property type="component" value="Chromosome"/>
</dbReference>
<dbReference type="STRING" id="1032480.MLP_50600"/>
<dbReference type="Gene3D" id="1.10.10.10">
    <property type="entry name" value="Winged helix-like DNA-binding domain superfamily/Winged helix DNA-binding domain"/>
    <property type="match status" value="1"/>
</dbReference>
<dbReference type="Pfam" id="PF13545">
    <property type="entry name" value="HTH_Crp_2"/>
    <property type="match status" value="1"/>
</dbReference>
<accession>F5XH66</accession>
<dbReference type="EMBL" id="AP012204">
    <property type="protein sequence ID" value="BAK38074.1"/>
    <property type="molecule type" value="Genomic_DNA"/>
</dbReference>
<organism evidence="2 3">
    <name type="scientific">Microlunatus phosphovorus (strain ATCC 700054 / DSM 10555 / JCM 9379 / NBRC 101784 / NCIMB 13414 / VKM Ac-1990 / NM-1)</name>
    <dbReference type="NCBI Taxonomy" id="1032480"/>
    <lineage>
        <taxon>Bacteria</taxon>
        <taxon>Bacillati</taxon>
        <taxon>Actinomycetota</taxon>
        <taxon>Actinomycetes</taxon>
        <taxon>Propionibacteriales</taxon>
        <taxon>Propionibacteriaceae</taxon>
        <taxon>Microlunatus</taxon>
    </lineage>
</organism>
<dbReference type="AlphaFoldDB" id="F5XH66"/>
<reference evidence="2 3" key="1">
    <citation type="submission" date="2011-05" db="EMBL/GenBank/DDBJ databases">
        <title>Whole genome sequence of Microlunatus phosphovorus NM-1.</title>
        <authorList>
            <person name="Hosoyama A."/>
            <person name="Sasaki K."/>
            <person name="Harada T."/>
            <person name="Igarashi R."/>
            <person name="Kawakoshi A."/>
            <person name="Sasagawa M."/>
            <person name="Fukada J."/>
            <person name="Nakamura S."/>
            <person name="Katano Y."/>
            <person name="Hanada S."/>
            <person name="Kamagata Y."/>
            <person name="Nakamura N."/>
            <person name="Yamazaki S."/>
            <person name="Fujita N."/>
        </authorList>
    </citation>
    <scope>NUCLEOTIDE SEQUENCE [LARGE SCALE GENOMIC DNA]</scope>
    <source>
        <strain evidence="3">ATCC 700054 / DSM 10555 / JCM 9379 / NBRC 101784 / NCIMB 13414 / VKM Ac-1990 / NM-1</strain>
    </source>
</reference>
<dbReference type="RefSeq" id="WP_013865888.1">
    <property type="nucleotide sequence ID" value="NC_015635.1"/>
</dbReference>
<gene>
    <name evidence="2" type="ordered locus">MLP_50600</name>
</gene>
<dbReference type="GO" id="GO:0003677">
    <property type="term" value="F:DNA binding"/>
    <property type="evidence" value="ECO:0007669"/>
    <property type="project" value="UniProtKB-KW"/>
</dbReference>
<keyword evidence="3" id="KW-1185">Reference proteome</keyword>
<keyword evidence="2" id="KW-0238">DNA-binding</keyword>
<proteinExistence type="predicted"/>
<evidence type="ECO:0000259" key="1">
    <source>
        <dbReference type="PROSITE" id="PS51063"/>
    </source>
</evidence>
<dbReference type="KEGG" id="mph:MLP_50600"/>
<dbReference type="HOGENOM" id="CLU_1388835_0_0_11"/>